<dbReference type="Gene3D" id="1.10.10.10">
    <property type="entry name" value="Winged helix-like DNA-binding domain superfamily/Winged helix DNA-binding domain"/>
    <property type="match status" value="1"/>
</dbReference>
<gene>
    <name evidence="6" type="ORF">P5673_009416</name>
</gene>
<keyword evidence="7" id="KW-1185">Reference proteome</keyword>
<dbReference type="EMBL" id="JARQWQ010000016">
    <property type="protein sequence ID" value="KAK2566743.1"/>
    <property type="molecule type" value="Genomic_DNA"/>
</dbReference>
<evidence type="ECO:0000256" key="3">
    <source>
        <dbReference type="RuleBase" id="RU004019"/>
    </source>
</evidence>
<protein>
    <submittedName>
        <fullName evidence="6">Protein C-ets-2</fullName>
    </submittedName>
</protein>
<dbReference type="InterPro" id="IPR000418">
    <property type="entry name" value="Ets_dom"/>
</dbReference>
<dbReference type="GO" id="GO:0030154">
    <property type="term" value="P:cell differentiation"/>
    <property type="evidence" value="ECO:0007669"/>
    <property type="project" value="TreeGrafter"/>
</dbReference>
<keyword evidence="3" id="KW-0539">Nucleus</keyword>
<dbReference type="InterPro" id="IPR036388">
    <property type="entry name" value="WH-like_DNA-bd_sf"/>
</dbReference>
<accession>A0AAD9QSM7</accession>
<dbReference type="GO" id="GO:0043565">
    <property type="term" value="F:sequence-specific DNA binding"/>
    <property type="evidence" value="ECO:0007669"/>
    <property type="project" value="InterPro"/>
</dbReference>
<evidence type="ECO:0000313" key="6">
    <source>
        <dbReference type="EMBL" id="KAK2566743.1"/>
    </source>
</evidence>
<dbReference type="GO" id="GO:0005634">
    <property type="term" value="C:nucleus"/>
    <property type="evidence" value="ECO:0007669"/>
    <property type="project" value="UniProtKB-SubCell"/>
</dbReference>
<evidence type="ECO:0000256" key="4">
    <source>
        <dbReference type="SAM" id="MobiDB-lite"/>
    </source>
</evidence>
<reference evidence="6" key="2">
    <citation type="journal article" date="2023" name="Science">
        <title>Genomic signatures of disease resistance in endangered staghorn corals.</title>
        <authorList>
            <person name="Vollmer S.V."/>
            <person name="Selwyn J.D."/>
            <person name="Despard B.A."/>
            <person name="Roesel C.L."/>
        </authorList>
    </citation>
    <scope>NUCLEOTIDE SEQUENCE</scope>
    <source>
        <strain evidence="6">K2</strain>
    </source>
</reference>
<evidence type="ECO:0000313" key="7">
    <source>
        <dbReference type="Proteomes" id="UP001249851"/>
    </source>
</evidence>
<dbReference type="PANTHER" id="PTHR11849:SF289">
    <property type="entry name" value="ETS-LIKE PROTEIN POINTED"/>
    <property type="match status" value="1"/>
</dbReference>
<proteinExistence type="inferred from homology"/>
<feature type="compositionally biased region" description="Basic residues" evidence="4">
    <location>
        <begin position="150"/>
        <end position="160"/>
    </location>
</feature>
<reference evidence="6" key="1">
    <citation type="journal article" date="2023" name="G3 (Bethesda)">
        <title>Whole genome assembly and annotation of the endangered Caribbean coral Acropora cervicornis.</title>
        <authorList>
            <person name="Selwyn J.D."/>
            <person name="Vollmer S.V."/>
        </authorList>
    </citation>
    <scope>NUCLEOTIDE SEQUENCE</scope>
    <source>
        <strain evidence="6">K2</strain>
    </source>
</reference>
<dbReference type="SUPFAM" id="SSF46785">
    <property type="entry name" value="Winged helix' DNA-binding domain"/>
    <property type="match status" value="1"/>
</dbReference>
<dbReference type="PANTHER" id="PTHR11849">
    <property type="entry name" value="ETS"/>
    <property type="match status" value="1"/>
</dbReference>
<keyword evidence="2 3" id="KW-0238">DNA-binding</keyword>
<dbReference type="PROSITE" id="PS50061">
    <property type="entry name" value="ETS_DOMAIN_3"/>
    <property type="match status" value="1"/>
</dbReference>
<feature type="domain" description="ETS" evidence="5">
    <location>
        <begin position="171"/>
        <end position="255"/>
    </location>
</feature>
<evidence type="ECO:0000259" key="5">
    <source>
        <dbReference type="PROSITE" id="PS50061"/>
    </source>
</evidence>
<organism evidence="6 7">
    <name type="scientific">Acropora cervicornis</name>
    <name type="common">Staghorn coral</name>
    <dbReference type="NCBI Taxonomy" id="6130"/>
    <lineage>
        <taxon>Eukaryota</taxon>
        <taxon>Metazoa</taxon>
        <taxon>Cnidaria</taxon>
        <taxon>Anthozoa</taxon>
        <taxon>Hexacorallia</taxon>
        <taxon>Scleractinia</taxon>
        <taxon>Astrocoeniina</taxon>
        <taxon>Acroporidae</taxon>
        <taxon>Acropora</taxon>
    </lineage>
</organism>
<dbReference type="Proteomes" id="UP001249851">
    <property type="component" value="Unassembled WGS sequence"/>
</dbReference>
<dbReference type="Pfam" id="PF00178">
    <property type="entry name" value="Ets"/>
    <property type="match status" value="1"/>
</dbReference>
<name>A0AAD9QSM7_ACRCE</name>
<sequence length="403" mass="45376">MDVSPVQRNTQQLALANIQDYLKGNVCLKEYCKRKRFCDSLDTKLTQTSITLRGMEPHTMKPQQGLQRNSATGFVEEVAILPASSDSAYSSTTPSPPRHYSQDPIYSASFKDNTIEPTKRKANRPSVCYSQNKRIAINGADSDEQDSARPPKKKRNRGPKPRVMYEGKGPIQLWQLILQLLVSPPLGIEPKILEWTQEEKYGFRILKPEVLAKLWGELKQKPAMNFDKLSRGLRYYYNKSMLRKVAGKENTYKFTWDVSEIIGYDPVHDTSKRLHTSDTLHALSASTSVSMSPLTDPLNELEISSEADSFPLSSSSAVLPVSVPVDMDIPVSKPQNEFAFCNRPEEPSVPVEGFWLPFLDAGDWQSVCGTDQLLEPSLIIPPPLLDFTTLIQSDQKSNFYEVL</sequence>
<comment type="caution">
    <text evidence="6">The sequence shown here is derived from an EMBL/GenBank/DDBJ whole genome shotgun (WGS) entry which is preliminary data.</text>
</comment>
<dbReference type="InterPro" id="IPR036390">
    <property type="entry name" value="WH_DNA-bd_sf"/>
</dbReference>
<evidence type="ECO:0000256" key="1">
    <source>
        <dbReference type="ARBA" id="ARBA00005562"/>
    </source>
</evidence>
<dbReference type="AlphaFoldDB" id="A0AAD9QSM7"/>
<comment type="similarity">
    <text evidence="1 3">Belongs to the ETS family.</text>
</comment>
<dbReference type="GO" id="GO:0000981">
    <property type="term" value="F:DNA-binding transcription factor activity, RNA polymerase II-specific"/>
    <property type="evidence" value="ECO:0007669"/>
    <property type="project" value="TreeGrafter"/>
</dbReference>
<dbReference type="SMART" id="SM00413">
    <property type="entry name" value="ETS"/>
    <property type="match status" value="1"/>
</dbReference>
<dbReference type="InterPro" id="IPR046328">
    <property type="entry name" value="ETS_fam"/>
</dbReference>
<feature type="region of interest" description="Disordered" evidence="4">
    <location>
        <begin position="85"/>
        <end position="164"/>
    </location>
</feature>
<comment type="subcellular location">
    <subcellularLocation>
        <location evidence="3">Nucleus</location>
    </subcellularLocation>
</comment>
<evidence type="ECO:0000256" key="2">
    <source>
        <dbReference type="ARBA" id="ARBA00023125"/>
    </source>
</evidence>
<dbReference type="PRINTS" id="PR00454">
    <property type="entry name" value="ETSDOMAIN"/>
</dbReference>